<evidence type="ECO:0000313" key="4">
    <source>
        <dbReference type="EMBL" id="NVD45370.1"/>
    </source>
</evidence>
<evidence type="ECO:0000256" key="2">
    <source>
        <dbReference type="SAM" id="SignalP"/>
    </source>
</evidence>
<dbReference type="Proteomes" id="UP000561438">
    <property type="component" value="Unassembled WGS sequence"/>
</dbReference>
<proteinExistence type="predicted"/>
<comment type="caution">
    <text evidence="4">The sequence shown here is derived from an EMBL/GenBank/DDBJ whole genome shotgun (WGS) entry which is preliminary data.</text>
</comment>
<dbReference type="Pfam" id="PF08450">
    <property type="entry name" value="SGL"/>
    <property type="match status" value="1"/>
</dbReference>
<organism evidence="4 5">
    <name type="scientific">Qipengyuania atrilutea</name>
    <dbReference type="NCBI Taxonomy" id="2744473"/>
    <lineage>
        <taxon>Bacteria</taxon>
        <taxon>Pseudomonadati</taxon>
        <taxon>Pseudomonadota</taxon>
        <taxon>Alphaproteobacteria</taxon>
        <taxon>Sphingomonadales</taxon>
        <taxon>Erythrobacteraceae</taxon>
        <taxon>Qipengyuania</taxon>
    </lineage>
</organism>
<dbReference type="InterPro" id="IPR051262">
    <property type="entry name" value="SMP-30/CGR1_Lactonase"/>
</dbReference>
<feature type="signal peptide" evidence="2">
    <location>
        <begin position="1"/>
        <end position="20"/>
    </location>
</feature>
<evidence type="ECO:0000313" key="5">
    <source>
        <dbReference type="Proteomes" id="UP000561438"/>
    </source>
</evidence>
<feature type="domain" description="SMP-30/Gluconolactonase/LRE-like region" evidence="3">
    <location>
        <begin position="59"/>
        <end position="327"/>
    </location>
</feature>
<dbReference type="InterPro" id="IPR013658">
    <property type="entry name" value="SGL"/>
</dbReference>
<keyword evidence="5" id="KW-1185">Reference proteome</keyword>
<keyword evidence="1" id="KW-0378">Hydrolase</keyword>
<evidence type="ECO:0000256" key="1">
    <source>
        <dbReference type="ARBA" id="ARBA00022801"/>
    </source>
</evidence>
<dbReference type="GO" id="GO:0016787">
    <property type="term" value="F:hydrolase activity"/>
    <property type="evidence" value="ECO:0007669"/>
    <property type="project" value="UniProtKB-KW"/>
</dbReference>
<dbReference type="PANTHER" id="PTHR47572">
    <property type="entry name" value="LIPOPROTEIN-RELATED"/>
    <property type="match status" value="1"/>
</dbReference>
<gene>
    <name evidence="4" type="ORF">HUV48_10160</name>
</gene>
<dbReference type="Gene3D" id="2.120.10.30">
    <property type="entry name" value="TolB, C-terminal domain"/>
    <property type="match status" value="1"/>
</dbReference>
<dbReference type="AlphaFoldDB" id="A0A850H444"/>
<evidence type="ECO:0000259" key="3">
    <source>
        <dbReference type="Pfam" id="PF08450"/>
    </source>
</evidence>
<accession>A0A850H444</accession>
<dbReference type="EMBL" id="JABWGV010000003">
    <property type="protein sequence ID" value="NVD45370.1"/>
    <property type="molecule type" value="Genomic_DNA"/>
</dbReference>
<sequence length="342" mass="35913">MRVLAISSALLVASCAQTGAADLRGGQGAVTPSGQNSSRLAALIPSGSELETLGSGLQWAEGPVWIDDDRGGYLLLTDVPGNAIHKWSEGSGFELWMKPSGFTGAPVEGMGSPGANGLLAGLRSGTILLADHGNRAVYELDLATKAKRNLADRFGGKPFNSPNDLVTDRAGNLYFTDPPYGLAAEDASPLKKQAFNGVYRLDKSGTVTLIDDSLTRPNGIALSPDEQTLYVANSNSERAIWMRYVRQPDGSFGNGSVFYDATALIGSENPGLPDGMVVDKEGFIYATGPGGVLVFSPSAELLGTVRTGGPVANVTIGGPKRDWLYLAANDKLMRIRLAGPRL</sequence>
<dbReference type="SUPFAM" id="SSF63829">
    <property type="entry name" value="Calcium-dependent phosphotriesterase"/>
    <property type="match status" value="1"/>
</dbReference>
<reference evidence="4 5" key="1">
    <citation type="submission" date="2020-06" db="EMBL/GenBank/DDBJ databases">
        <title>Altererythrobacter sp. HHU K3-1.</title>
        <authorList>
            <person name="Zhang D."/>
            <person name="Xue H."/>
        </authorList>
    </citation>
    <scope>NUCLEOTIDE SEQUENCE [LARGE SCALE GENOMIC DNA]</scope>
    <source>
        <strain evidence="4 5">HHU K3-1</strain>
    </source>
</reference>
<dbReference type="InterPro" id="IPR011042">
    <property type="entry name" value="6-blade_b-propeller_TolB-like"/>
</dbReference>
<keyword evidence="2" id="KW-0732">Signal</keyword>
<feature type="chain" id="PRO_5032830051" evidence="2">
    <location>
        <begin position="21"/>
        <end position="342"/>
    </location>
</feature>
<protein>
    <submittedName>
        <fullName evidence="4">SMP-30/gluconolactonase/LRE family protein</fullName>
    </submittedName>
</protein>
<name>A0A850H444_9SPHN</name>
<dbReference type="PANTHER" id="PTHR47572:SF4">
    <property type="entry name" value="LACTONASE DRP35"/>
    <property type="match status" value="1"/>
</dbReference>
<dbReference type="PROSITE" id="PS51257">
    <property type="entry name" value="PROKAR_LIPOPROTEIN"/>
    <property type="match status" value="1"/>
</dbReference>